<reference evidence="1 2" key="1">
    <citation type="submission" date="2016-05" db="EMBL/GenBank/DDBJ databases">
        <title>Niabella ginsenosidivorans BS26 whole genome sequencing.</title>
        <authorList>
            <person name="Im W.T."/>
            <person name="Siddiqi M.Z."/>
        </authorList>
    </citation>
    <scope>NUCLEOTIDE SEQUENCE [LARGE SCALE GENOMIC DNA]</scope>
    <source>
        <strain evidence="1 2">BS26</strain>
    </source>
</reference>
<dbReference type="STRING" id="1176587.A8C56_17885"/>
<proteinExistence type="predicted"/>
<organism evidence="1 2">
    <name type="scientific">Niabella ginsenosidivorans</name>
    <dbReference type="NCBI Taxonomy" id="1176587"/>
    <lineage>
        <taxon>Bacteria</taxon>
        <taxon>Pseudomonadati</taxon>
        <taxon>Bacteroidota</taxon>
        <taxon>Chitinophagia</taxon>
        <taxon>Chitinophagales</taxon>
        <taxon>Chitinophagaceae</taxon>
        <taxon>Niabella</taxon>
    </lineage>
</organism>
<evidence type="ECO:0008006" key="3">
    <source>
        <dbReference type="Google" id="ProtNLM"/>
    </source>
</evidence>
<dbReference type="EMBL" id="CP015772">
    <property type="protein sequence ID" value="ANH82595.1"/>
    <property type="molecule type" value="Genomic_DNA"/>
</dbReference>
<protein>
    <recommendedName>
        <fullName evidence="3">Tetratricopeptide repeat protein</fullName>
    </recommendedName>
</protein>
<dbReference type="Proteomes" id="UP000077667">
    <property type="component" value="Chromosome"/>
</dbReference>
<evidence type="ECO:0000313" key="2">
    <source>
        <dbReference type="Proteomes" id="UP000077667"/>
    </source>
</evidence>
<gene>
    <name evidence="1" type="ORF">A8C56_17885</name>
</gene>
<accession>A0A1A9I5I9</accession>
<dbReference type="RefSeq" id="WP_067759105.1">
    <property type="nucleotide sequence ID" value="NZ_CP015772.1"/>
</dbReference>
<evidence type="ECO:0000313" key="1">
    <source>
        <dbReference type="EMBL" id="ANH82595.1"/>
    </source>
</evidence>
<sequence length="90" mass="10549">MATTYLRAKGSNAEAVKNYKAAIALYDTSYYIFRDPLDLFLSGREYDLHLKNCARATSYYRKFLTVRPEPLNPDETRITRYIKEFLAPEK</sequence>
<dbReference type="AlphaFoldDB" id="A0A1A9I5I9"/>
<keyword evidence="2" id="KW-1185">Reference proteome</keyword>
<dbReference type="KEGG" id="nia:A8C56_17885"/>
<name>A0A1A9I5I9_9BACT</name>
<dbReference type="OrthoDB" id="680903at2"/>